<dbReference type="EMBL" id="JACGCM010000960">
    <property type="protein sequence ID" value="KAF6163843.1"/>
    <property type="molecule type" value="Genomic_DNA"/>
</dbReference>
<keyword evidence="2" id="KW-1185">Reference proteome</keyword>
<organism evidence="1 2">
    <name type="scientific">Kingdonia uniflora</name>
    <dbReference type="NCBI Taxonomy" id="39325"/>
    <lineage>
        <taxon>Eukaryota</taxon>
        <taxon>Viridiplantae</taxon>
        <taxon>Streptophyta</taxon>
        <taxon>Embryophyta</taxon>
        <taxon>Tracheophyta</taxon>
        <taxon>Spermatophyta</taxon>
        <taxon>Magnoliopsida</taxon>
        <taxon>Ranunculales</taxon>
        <taxon>Circaeasteraceae</taxon>
        <taxon>Kingdonia</taxon>
    </lineage>
</organism>
<name>A0A7J7N9S4_9MAGN</name>
<sequence length="72" mass="8262">MAHVYNVKPQFAHYWYMASLYASACLIQEAEKLLKDFPGDGLLDYPCYWAACLDHAGYEESWIGRANRTALN</sequence>
<dbReference type="Proteomes" id="UP000541444">
    <property type="component" value="Unassembled WGS sequence"/>
</dbReference>
<protein>
    <submittedName>
        <fullName evidence="1">Uncharacterized protein</fullName>
    </submittedName>
</protein>
<evidence type="ECO:0000313" key="2">
    <source>
        <dbReference type="Proteomes" id="UP000541444"/>
    </source>
</evidence>
<gene>
    <name evidence="1" type="ORF">GIB67_003978</name>
</gene>
<accession>A0A7J7N9S4</accession>
<dbReference type="AlphaFoldDB" id="A0A7J7N9S4"/>
<proteinExistence type="predicted"/>
<dbReference type="OrthoDB" id="1868351at2759"/>
<reference evidence="1 2" key="1">
    <citation type="journal article" date="2020" name="IScience">
        <title>Genome Sequencing of the Endangered Kingdonia uniflora (Circaeasteraceae, Ranunculales) Reveals Potential Mechanisms of Evolutionary Specialization.</title>
        <authorList>
            <person name="Sun Y."/>
            <person name="Deng T."/>
            <person name="Zhang A."/>
            <person name="Moore M.J."/>
            <person name="Landis J.B."/>
            <person name="Lin N."/>
            <person name="Zhang H."/>
            <person name="Zhang X."/>
            <person name="Huang J."/>
            <person name="Zhang X."/>
            <person name="Sun H."/>
            <person name="Wang H."/>
        </authorList>
    </citation>
    <scope>NUCLEOTIDE SEQUENCE [LARGE SCALE GENOMIC DNA]</scope>
    <source>
        <strain evidence="1">TB1705</strain>
        <tissue evidence="1">Leaf</tissue>
    </source>
</reference>
<evidence type="ECO:0000313" key="1">
    <source>
        <dbReference type="EMBL" id="KAF6163843.1"/>
    </source>
</evidence>
<comment type="caution">
    <text evidence="1">The sequence shown here is derived from an EMBL/GenBank/DDBJ whole genome shotgun (WGS) entry which is preliminary data.</text>
</comment>